<dbReference type="EMBL" id="ML737569">
    <property type="protein sequence ID" value="KAE8369895.1"/>
    <property type="molecule type" value="Genomic_DNA"/>
</dbReference>
<dbReference type="Pfam" id="PF01061">
    <property type="entry name" value="ABC2_membrane"/>
    <property type="match status" value="1"/>
</dbReference>
<evidence type="ECO:0000313" key="10">
    <source>
        <dbReference type="EMBL" id="KAE8369895.1"/>
    </source>
</evidence>
<dbReference type="RefSeq" id="XP_031932976.1">
    <property type="nucleotide sequence ID" value="XM_032075644.1"/>
</dbReference>
<dbReference type="OrthoDB" id="66620at2759"/>
<dbReference type="Proteomes" id="UP000326268">
    <property type="component" value="Unassembled WGS sequence"/>
</dbReference>
<dbReference type="InterPro" id="IPR043926">
    <property type="entry name" value="ABCG_dom"/>
</dbReference>
<evidence type="ECO:0000256" key="3">
    <source>
        <dbReference type="ARBA" id="ARBA00022692"/>
    </source>
</evidence>
<dbReference type="InterPro" id="IPR003439">
    <property type="entry name" value="ABC_transporter-like_ATP-bd"/>
</dbReference>
<accession>A0A5N7AJG2</accession>
<keyword evidence="7 8" id="KW-0472">Membrane</keyword>
<feature type="transmembrane region" description="Helical" evidence="8">
    <location>
        <begin position="638"/>
        <end position="664"/>
    </location>
</feature>
<dbReference type="InterPro" id="IPR013525">
    <property type="entry name" value="ABC2_TM"/>
</dbReference>
<evidence type="ECO:0000256" key="7">
    <source>
        <dbReference type="ARBA" id="ARBA00023136"/>
    </source>
</evidence>
<dbReference type="PROSITE" id="PS50893">
    <property type="entry name" value="ABC_TRANSPORTER_2"/>
    <property type="match status" value="1"/>
</dbReference>
<dbReference type="InterPro" id="IPR017871">
    <property type="entry name" value="ABC_transporter-like_CS"/>
</dbReference>
<evidence type="ECO:0000259" key="9">
    <source>
        <dbReference type="PROSITE" id="PS50893"/>
    </source>
</evidence>
<keyword evidence="4" id="KW-0547">Nucleotide-binding</keyword>
<keyword evidence="11" id="KW-1185">Reference proteome</keyword>
<comment type="subcellular location">
    <subcellularLocation>
        <location evidence="1">Membrane</location>
        <topology evidence="1">Multi-pass membrane protein</topology>
    </subcellularLocation>
</comment>
<proteinExistence type="predicted"/>
<dbReference type="InterPro" id="IPR027417">
    <property type="entry name" value="P-loop_NTPase"/>
</dbReference>
<dbReference type="SMART" id="SM00382">
    <property type="entry name" value="AAA"/>
    <property type="match status" value="1"/>
</dbReference>
<evidence type="ECO:0000256" key="5">
    <source>
        <dbReference type="ARBA" id="ARBA00022840"/>
    </source>
</evidence>
<dbReference type="Pfam" id="PF19055">
    <property type="entry name" value="ABC2_membrane_7"/>
    <property type="match status" value="1"/>
</dbReference>
<keyword evidence="6 8" id="KW-1133">Transmembrane helix</keyword>
<protein>
    <submittedName>
        <fullName evidence="10">P-loop containing nucleoside triphosphate hydrolase protein</fullName>
    </submittedName>
</protein>
<evidence type="ECO:0000313" key="11">
    <source>
        <dbReference type="Proteomes" id="UP000326268"/>
    </source>
</evidence>
<feature type="domain" description="ABC transporter" evidence="9">
    <location>
        <begin position="209"/>
        <end position="450"/>
    </location>
</feature>
<keyword evidence="5" id="KW-0067">ATP-binding</keyword>
<sequence>MAEGTCLSGQNPVALADAPVCNLGFICHNTNRENPPKFCPPTKSCQAVRLQPSENICQELQGSFEPVACTPGYYCPPQSQEQIRCPPGSYCPLGSYHPKRCAALSICAEGSSREISVIGFVILGVLYLLCAILGLGTKAWKQKKGLHAPNTFPSARTSWDQGHIEYAGGPAGNFPALDAAYEQGSIVREIPHFGTMSGDRQQGERGLDFQLRDVCFSKKGVPRPVLQGVTCQIPKGHMFGIMGPSGAGKLEFMAMMQIFGGKLGCILAFGRRYGLLMTNRYRHCISFVPQDDIVFPNLTVWENILHTATIRLGGTYTTHDIMIHVDNIITYLGLDHIRDQQVGSPENRGISGGERKRVSLAREIVAMPSTIILDEPTSGLDATTALSVMGLLKDLSGLGITVICAIHQPRRDVFDLLDDLMLLVSGRPIYVGPQTSMLDYFQSIGFTLPKKDNPADTVMDLIKTRQVGCDIPWFEEKQALAGGLPSAEGRFTEHCPAVAASVMAAPVFTPPDDRAAWLSQVLTYIRCGAKQQKNQLFGILLEIVTASCCGVLIGLSIYESKGHIFQGYFREPFQLLSSAVDYKSVPTAGLLSSLAIKMVFGQEVHSGHSASAYFIGKDLCTLPRILISTLHFTAFLKVLAATVIPVHILFCINAAYFFCIYGLASLVASLAPRQDALLLAMLTSLTAGVLDGSGPRLDQVKHWKMGWLWYICPGTWYSEAWFSEHVMPFSYLYDTDAAAHFTGYITGRTGFDIGLMIVIGVVYRILAYLSLSLPRMRGPATGMKGAQ</sequence>
<feature type="transmembrane region" description="Helical" evidence="8">
    <location>
        <begin position="536"/>
        <end position="558"/>
    </location>
</feature>
<evidence type="ECO:0000256" key="4">
    <source>
        <dbReference type="ARBA" id="ARBA00022741"/>
    </source>
</evidence>
<evidence type="ECO:0000256" key="8">
    <source>
        <dbReference type="SAM" id="Phobius"/>
    </source>
</evidence>
<dbReference type="PANTHER" id="PTHR48041">
    <property type="entry name" value="ABC TRANSPORTER G FAMILY MEMBER 28"/>
    <property type="match status" value="1"/>
</dbReference>
<feature type="transmembrane region" description="Helical" evidence="8">
    <location>
        <begin position="753"/>
        <end position="773"/>
    </location>
</feature>
<dbReference type="GO" id="GO:0016887">
    <property type="term" value="F:ATP hydrolysis activity"/>
    <property type="evidence" value="ECO:0007669"/>
    <property type="project" value="InterPro"/>
</dbReference>
<evidence type="ECO:0000256" key="6">
    <source>
        <dbReference type="ARBA" id="ARBA00022989"/>
    </source>
</evidence>
<feature type="transmembrane region" description="Helical" evidence="8">
    <location>
        <begin position="115"/>
        <end position="135"/>
    </location>
</feature>
<evidence type="ECO:0000256" key="1">
    <source>
        <dbReference type="ARBA" id="ARBA00004141"/>
    </source>
</evidence>
<keyword evidence="3 8" id="KW-0812">Transmembrane</keyword>
<dbReference type="Gene3D" id="3.40.50.300">
    <property type="entry name" value="P-loop containing nucleotide triphosphate hydrolases"/>
    <property type="match status" value="1"/>
</dbReference>
<dbReference type="SUPFAM" id="SSF52540">
    <property type="entry name" value="P-loop containing nucleoside triphosphate hydrolases"/>
    <property type="match status" value="1"/>
</dbReference>
<dbReference type="PANTHER" id="PTHR48041:SF91">
    <property type="entry name" value="ABC TRANSPORTER G FAMILY MEMBER 28"/>
    <property type="match status" value="1"/>
</dbReference>
<dbReference type="Pfam" id="PF00005">
    <property type="entry name" value="ABC_tran"/>
    <property type="match status" value="1"/>
</dbReference>
<gene>
    <name evidence="10" type="ORF">BDV27DRAFT_171624</name>
</gene>
<organism evidence="10 11">
    <name type="scientific">Aspergillus caelatus</name>
    <dbReference type="NCBI Taxonomy" id="61420"/>
    <lineage>
        <taxon>Eukaryota</taxon>
        <taxon>Fungi</taxon>
        <taxon>Dikarya</taxon>
        <taxon>Ascomycota</taxon>
        <taxon>Pezizomycotina</taxon>
        <taxon>Eurotiomycetes</taxon>
        <taxon>Eurotiomycetidae</taxon>
        <taxon>Eurotiales</taxon>
        <taxon>Aspergillaceae</taxon>
        <taxon>Aspergillus</taxon>
        <taxon>Aspergillus subgen. Circumdati</taxon>
    </lineage>
</organism>
<dbReference type="InterPro" id="IPR050352">
    <property type="entry name" value="ABCG_transporters"/>
</dbReference>
<keyword evidence="10" id="KW-0378">Hydrolase</keyword>
<dbReference type="GeneID" id="43660090"/>
<dbReference type="AlphaFoldDB" id="A0A5N7AJG2"/>
<name>A0A5N7AJG2_9EURO</name>
<dbReference type="GO" id="GO:0016020">
    <property type="term" value="C:membrane"/>
    <property type="evidence" value="ECO:0007669"/>
    <property type="project" value="UniProtKB-SubCell"/>
</dbReference>
<reference evidence="10 11" key="1">
    <citation type="submission" date="2019-04" db="EMBL/GenBank/DDBJ databases">
        <title>Friends and foes A comparative genomics studyof 23 Aspergillus species from section Flavi.</title>
        <authorList>
            <consortium name="DOE Joint Genome Institute"/>
            <person name="Kjaerbolling I."/>
            <person name="Vesth T."/>
            <person name="Frisvad J.C."/>
            <person name="Nybo J.L."/>
            <person name="Theobald S."/>
            <person name="Kildgaard S."/>
            <person name="Isbrandt T."/>
            <person name="Kuo A."/>
            <person name="Sato A."/>
            <person name="Lyhne E.K."/>
            <person name="Kogle M.E."/>
            <person name="Wiebenga A."/>
            <person name="Kun R.S."/>
            <person name="Lubbers R.J."/>
            <person name="Makela M.R."/>
            <person name="Barry K."/>
            <person name="Chovatia M."/>
            <person name="Clum A."/>
            <person name="Daum C."/>
            <person name="Haridas S."/>
            <person name="He G."/>
            <person name="LaButti K."/>
            <person name="Lipzen A."/>
            <person name="Mondo S."/>
            <person name="Riley R."/>
            <person name="Salamov A."/>
            <person name="Simmons B.A."/>
            <person name="Magnuson J.K."/>
            <person name="Henrissat B."/>
            <person name="Mortensen U.H."/>
            <person name="Larsen T.O."/>
            <person name="Devries R.P."/>
            <person name="Grigoriev I.V."/>
            <person name="Machida M."/>
            <person name="Baker S.E."/>
            <person name="Andersen M.R."/>
        </authorList>
    </citation>
    <scope>NUCLEOTIDE SEQUENCE [LARGE SCALE GENOMIC DNA]</scope>
    <source>
        <strain evidence="10 11">CBS 763.97</strain>
    </source>
</reference>
<dbReference type="GO" id="GO:0140359">
    <property type="term" value="F:ABC-type transporter activity"/>
    <property type="evidence" value="ECO:0007669"/>
    <property type="project" value="InterPro"/>
</dbReference>
<dbReference type="GO" id="GO:0005524">
    <property type="term" value="F:ATP binding"/>
    <property type="evidence" value="ECO:0007669"/>
    <property type="project" value="UniProtKB-KW"/>
</dbReference>
<dbReference type="PROSITE" id="PS00211">
    <property type="entry name" value="ABC_TRANSPORTER_1"/>
    <property type="match status" value="1"/>
</dbReference>
<evidence type="ECO:0000256" key="2">
    <source>
        <dbReference type="ARBA" id="ARBA00022448"/>
    </source>
</evidence>
<keyword evidence="2" id="KW-0813">Transport</keyword>
<dbReference type="InterPro" id="IPR003593">
    <property type="entry name" value="AAA+_ATPase"/>
</dbReference>